<protein>
    <submittedName>
        <fullName evidence="2">Uncharacterized protein</fullName>
    </submittedName>
</protein>
<keyword evidence="3" id="KW-1185">Reference proteome</keyword>
<dbReference type="Proteomes" id="UP000410984">
    <property type="component" value="Unassembled WGS sequence"/>
</dbReference>
<dbReference type="AlphaFoldDB" id="A0A509EBA7"/>
<keyword evidence="1" id="KW-0472">Membrane</keyword>
<evidence type="ECO:0000313" key="3">
    <source>
        <dbReference type="Proteomes" id="UP000410984"/>
    </source>
</evidence>
<dbReference type="EMBL" id="CABFPH010000013">
    <property type="protein sequence ID" value="VUD70835.1"/>
    <property type="molecule type" value="Genomic_DNA"/>
</dbReference>
<gene>
    <name evidence="2" type="ORF">MET9862_01409</name>
</gene>
<proteinExistence type="predicted"/>
<keyword evidence="1" id="KW-1133">Transmembrane helix</keyword>
<accession>A0A509EBA7</accession>
<reference evidence="2 3" key="1">
    <citation type="submission" date="2019-06" db="EMBL/GenBank/DDBJ databases">
        <authorList>
            <person name="Rodrigo-Torres L."/>
            <person name="Arahal R. D."/>
            <person name="Lucena T."/>
        </authorList>
    </citation>
    <scope>NUCLEOTIDE SEQUENCE [LARGE SCALE GENOMIC DNA]</scope>
    <source>
        <strain evidence="2 3">SB0023/3</strain>
    </source>
</reference>
<organism evidence="2 3">
    <name type="scientific">Methylobacterium symbioticum</name>
    <dbReference type="NCBI Taxonomy" id="2584084"/>
    <lineage>
        <taxon>Bacteria</taxon>
        <taxon>Pseudomonadati</taxon>
        <taxon>Pseudomonadota</taxon>
        <taxon>Alphaproteobacteria</taxon>
        <taxon>Hyphomicrobiales</taxon>
        <taxon>Methylobacteriaceae</taxon>
        <taxon>Methylobacterium</taxon>
    </lineage>
</organism>
<sequence length="36" mass="3993">MTDQIERRSEWVTDLALGIVLSAAFLLAVTLLLLGY</sequence>
<evidence type="ECO:0000256" key="1">
    <source>
        <dbReference type="SAM" id="Phobius"/>
    </source>
</evidence>
<keyword evidence="1" id="KW-0812">Transmembrane</keyword>
<feature type="transmembrane region" description="Helical" evidence="1">
    <location>
        <begin position="12"/>
        <end position="34"/>
    </location>
</feature>
<evidence type="ECO:0000313" key="2">
    <source>
        <dbReference type="EMBL" id="VUD70835.1"/>
    </source>
</evidence>
<name>A0A509EBA7_9HYPH</name>